<keyword evidence="5" id="KW-1185">Reference proteome</keyword>
<dbReference type="Proteomes" id="UP000662857">
    <property type="component" value="Chromosome"/>
</dbReference>
<dbReference type="GO" id="GO:0005524">
    <property type="term" value="F:ATP binding"/>
    <property type="evidence" value="ECO:0007669"/>
    <property type="project" value="UniProtKB-KW"/>
</dbReference>
<keyword evidence="2" id="KW-0067">ATP-binding</keyword>
<sequence length="1018" mass="108796">MPGLATGTPEPTTPGFAAPALVGREAEVAALLRTLTEPALVLVEGEAGIGKSRLLREFAAASGDRRLLWCACPPHPEPLLLAPLVDALQRHRAEVPDLPLSALAGALRPLFPRWADRLPPPPEPLPDLKATRHRLFRALAELLGQLSFQAIVVEDVHWADVATLEFLLFLAGRAATAHRLTGTGGTPGPPGQAASLIVSYRPADVPPDSLLLRLSSRPSAGNRQLRIPVPALDTAGTARLASSMLPGEPISEDLADFLHQHTEGVPLAVEESVRLLRDRGDLVRRGGEWVRQRLPELTVPPTIRDTVLARIPRLSASAQQVLAAAAVLAAPATEAVIARVAAADTQPDPDAQSDPDAWFDQVRRGLGEAIAGGLLREEGDQRSSFRHVLMGQAVYESLPAARRRALHLAAGTALAEAGTAPPAALARHFKQARQPARWMRYAELAADQAGESGDYDAAVALLLDALAAPNRSIDDQVRLGRRLALAASYRREAVDELHQRAVETLRRLLADTTLSPTEDAELRSGFGRLLAQLGEFGPARAEIGRAVSQLDHHPVEAARAMRFLGLPFVGDEPATVHRRWLQRAAGVDLARLPAAERLALTVDRAAGLLQLGDPAGWAVADELPATVLGAAGRTAEERRQVARGYLNIGAAAILWGRYRHAEQLLNQAAELADADRYLRLGPLIRISQAQLEWYTGQWAGLTEHVTTAADPSSDEPLALLGAVRVGLWHLAQGSHRRAEAALRQALAEVARIGTVDDGLEPAAALGRLALSRGQVDDALAYTERPMATVAGKGIWIWATELAPVRVAALLAAGRLSEAEELVNAYQRGMRRCPAPAGRAALATCRALLAAATGPAPAAAGRFAVAARAWEELPRPYEALLAREQQAVAELAGDRQAAALTRLGTTFQALSELGARGDAERVGELLRAHGVDARREWRRGRRGYGDRLSPRELDVVRLVATGATNREVAAALSRSPKTVAGQLSSAMRKLGVTSRTELAVDTVRNRLLPDPPVPDQAEP</sequence>
<keyword evidence="1" id="KW-0547">Nucleotide-binding</keyword>
<dbReference type="EMBL" id="CP070499">
    <property type="protein sequence ID" value="QSB15442.1"/>
    <property type="molecule type" value="Genomic_DNA"/>
</dbReference>
<dbReference type="Pfam" id="PF13191">
    <property type="entry name" value="AAA_16"/>
    <property type="match status" value="1"/>
</dbReference>
<reference evidence="4" key="1">
    <citation type="submission" date="2021-02" db="EMBL/GenBank/DDBJ databases">
        <title>Natrosporangium hydrolyticum gen. nov., sp. nov, a haloalkaliphilic actinobacterium from a soda solonchak soil.</title>
        <authorList>
            <person name="Sorokin D.Y."/>
            <person name="Khijniak T.V."/>
            <person name="Zakharycheva A.P."/>
            <person name="Boueva O.V."/>
            <person name="Ariskina E.V."/>
            <person name="Hahnke R.L."/>
            <person name="Bunk B."/>
            <person name="Sproer C."/>
            <person name="Schumann P."/>
            <person name="Evtushenko L.I."/>
            <person name="Kublanov I.V."/>
        </authorList>
    </citation>
    <scope>NUCLEOTIDE SEQUENCE</scope>
    <source>
        <strain evidence="4">DSM 106523</strain>
    </source>
</reference>
<dbReference type="AlphaFoldDB" id="A0A895YH78"/>
<gene>
    <name evidence="4" type="ORF">JQS43_03535</name>
</gene>
<dbReference type="GO" id="GO:0003677">
    <property type="term" value="F:DNA binding"/>
    <property type="evidence" value="ECO:0007669"/>
    <property type="project" value="InterPro"/>
</dbReference>
<dbReference type="SUPFAM" id="SSF52540">
    <property type="entry name" value="P-loop containing nucleoside triphosphate hydrolases"/>
    <property type="match status" value="1"/>
</dbReference>
<proteinExistence type="predicted"/>
<dbReference type="SMART" id="SM00421">
    <property type="entry name" value="HTH_LUXR"/>
    <property type="match status" value="1"/>
</dbReference>
<evidence type="ECO:0000256" key="2">
    <source>
        <dbReference type="ARBA" id="ARBA00022840"/>
    </source>
</evidence>
<dbReference type="CDD" id="cd06170">
    <property type="entry name" value="LuxR_C_like"/>
    <property type="match status" value="1"/>
</dbReference>
<dbReference type="SUPFAM" id="SSF48452">
    <property type="entry name" value="TPR-like"/>
    <property type="match status" value="1"/>
</dbReference>
<evidence type="ECO:0000256" key="1">
    <source>
        <dbReference type="ARBA" id="ARBA00022741"/>
    </source>
</evidence>
<dbReference type="InterPro" id="IPR016032">
    <property type="entry name" value="Sig_transdc_resp-reg_C-effctor"/>
</dbReference>
<dbReference type="PROSITE" id="PS00622">
    <property type="entry name" value="HTH_LUXR_1"/>
    <property type="match status" value="1"/>
</dbReference>
<dbReference type="Gene3D" id="1.10.10.10">
    <property type="entry name" value="Winged helix-like DNA-binding domain superfamily/Winged helix DNA-binding domain"/>
    <property type="match status" value="1"/>
</dbReference>
<accession>A0A895YH78</accession>
<dbReference type="InterPro" id="IPR011990">
    <property type="entry name" value="TPR-like_helical_dom_sf"/>
</dbReference>
<dbReference type="PANTHER" id="PTHR16305">
    <property type="entry name" value="TESTICULAR SOLUBLE ADENYLYL CYCLASE"/>
    <property type="match status" value="1"/>
</dbReference>
<evidence type="ECO:0000259" key="3">
    <source>
        <dbReference type="PROSITE" id="PS50043"/>
    </source>
</evidence>
<dbReference type="Gene3D" id="1.25.40.10">
    <property type="entry name" value="Tetratricopeptide repeat domain"/>
    <property type="match status" value="1"/>
</dbReference>
<feature type="domain" description="HTH luxR-type" evidence="3">
    <location>
        <begin position="940"/>
        <end position="1005"/>
    </location>
</feature>
<dbReference type="RefSeq" id="WP_239677624.1">
    <property type="nucleotide sequence ID" value="NZ_CP070499.1"/>
</dbReference>
<dbReference type="GO" id="GO:0004016">
    <property type="term" value="F:adenylate cyclase activity"/>
    <property type="evidence" value="ECO:0007669"/>
    <property type="project" value="TreeGrafter"/>
</dbReference>
<organism evidence="4 5">
    <name type="scientific">Natronosporangium hydrolyticum</name>
    <dbReference type="NCBI Taxonomy" id="2811111"/>
    <lineage>
        <taxon>Bacteria</taxon>
        <taxon>Bacillati</taxon>
        <taxon>Actinomycetota</taxon>
        <taxon>Actinomycetes</taxon>
        <taxon>Micromonosporales</taxon>
        <taxon>Micromonosporaceae</taxon>
        <taxon>Natronosporangium</taxon>
    </lineage>
</organism>
<dbReference type="KEGG" id="nhy:JQS43_03535"/>
<protein>
    <submittedName>
        <fullName evidence="4">AAA family ATPase</fullName>
    </submittedName>
</protein>
<dbReference type="Pfam" id="PF00196">
    <property type="entry name" value="GerE"/>
    <property type="match status" value="1"/>
</dbReference>
<dbReference type="GO" id="GO:0006355">
    <property type="term" value="P:regulation of DNA-templated transcription"/>
    <property type="evidence" value="ECO:0007669"/>
    <property type="project" value="InterPro"/>
</dbReference>
<dbReference type="PROSITE" id="PS50043">
    <property type="entry name" value="HTH_LUXR_2"/>
    <property type="match status" value="1"/>
</dbReference>
<dbReference type="PRINTS" id="PR00038">
    <property type="entry name" value="HTHLUXR"/>
</dbReference>
<dbReference type="PANTHER" id="PTHR16305:SF35">
    <property type="entry name" value="TRANSCRIPTIONAL ACTIVATOR DOMAIN"/>
    <property type="match status" value="1"/>
</dbReference>
<dbReference type="InterPro" id="IPR036388">
    <property type="entry name" value="WH-like_DNA-bd_sf"/>
</dbReference>
<evidence type="ECO:0000313" key="4">
    <source>
        <dbReference type="EMBL" id="QSB15442.1"/>
    </source>
</evidence>
<name>A0A895YH78_9ACTN</name>
<dbReference type="GO" id="GO:0005737">
    <property type="term" value="C:cytoplasm"/>
    <property type="evidence" value="ECO:0007669"/>
    <property type="project" value="TreeGrafter"/>
</dbReference>
<dbReference type="InterPro" id="IPR027417">
    <property type="entry name" value="P-loop_NTPase"/>
</dbReference>
<dbReference type="InterPro" id="IPR000792">
    <property type="entry name" value="Tscrpt_reg_LuxR_C"/>
</dbReference>
<evidence type="ECO:0000313" key="5">
    <source>
        <dbReference type="Proteomes" id="UP000662857"/>
    </source>
</evidence>
<dbReference type="SUPFAM" id="SSF46894">
    <property type="entry name" value="C-terminal effector domain of the bipartite response regulators"/>
    <property type="match status" value="1"/>
</dbReference>
<dbReference type="InterPro" id="IPR041664">
    <property type="entry name" value="AAA_16"/>
</dbReference>